<comment type="similarity">
    <text evidence="1">Belongs to the HupF/HypC family.</text>
</comment>
<keyword evidence="4" id="KW-1185">Reference proteome</keyword>
<evidence type="ECO:0000313" key="3">
    <source>
        <dbReference type="EMBL" id="XAM18308.1"/>
    </source>
</evidence>
<sequence>MCLAIPSKVVELKEQNMALVDTLGVKREVSLDLLNDEVSIGDWVLLHIGYAISKIDEESARESLRLYEQILEAIREEEEALIKANV</sequence>
<evidence type="ECO:0000256" key="2">
    <source>
        <dbReference type="SAM" id="Coils"/>
    </source>
</evidence>
<dbReference type="EMBL" id="CP145316">
    <property type="protein sequence ID" value="XAM18308.1"/>
    <property type="molecule type" value="Genomic_DNA"/>
</dbReference>
<dbReference type="SUPFAM" id="SSF159127">
    <property type="entry name" value="HupF/HypC-like"/>
    <property type="match status" value="1"/>
</dbReference>
<protein>
    <submittedName>
        <fullName evidence="3">HypC/HybG/HupF family hydrogenase formation chaperone</fullName>
    </submittedName>
</protein>
<feature type="coiled-coil region" evidence="2">
    <location>
        <begin position="57"/>
        <end position="84"/>
    </location>
</feature>
<dbReference type="Pfam" id="PF01455">
    <property type="entry name" value="HupF_HypC"/>
    <property type="match status" value="1"/>
</dbReference>
<keyword evidence="2" id="KW-0175">Coiled coil</keyword>
<dbReference type="Gene3D" id="2.30.30.140">
    <property type="match status" value="1"/>
</dbReference>
<dbReference type="Proteomes" id="UP001434737">
    <property type="component" value="Chromosome"/>
</dbReference>
<dbReference type="PROSITE" id="PS01097">
    <property type="entry name" value="HUPF_HYPC"/>
    <property type="match status" value="1"/>
</dbReference>
<dbReference type="RefSeq" id="WP_295701233.1">
    <property type="nucleotide sequence ID" value="NZ_CP145316.1"/>
</dbReference>
<dbReference type="NCBIfam" id="TIGR00074">
    <property type="entry name" value="hypC_hupF"/>
    <property type="match status" value="1"/>
</dbReference>
<reference evidence="3 4" key="1">
    <citation type="submission" date="2024-02" db="EMBL/GenBank/DDBJ databases">
        <title>Genome and pathogenicity analysis of Helicobacter mastomyrinus isolated from mice.</title>
        <authorList>
            <person name="Zhu L."/>
        </authorList>
    </citation>
    <scope>NUCLEOTIDE SEQUENCE [LARGE SCALE GENOMIC DNA]</scope>
    <source>
        <strain evidence="3 4">Hm-17</strain>
    </source>
</reference>
<name>A0ABZ3F574_9HELI</name>
<organism evidence="3 4">
    <name type="scientific">Helicobacter mastomyrinus</name>
    <dbReference type="NCBI Taxonomy" id="287948"/>
    <lineage>
        <taxon>Bacteria</taxon>
        <taxon>Pseudomonadati</taxon>
        <taxon>Campylobacterota</taxon>
        <taxon>Epsilonproteobacteria</taxon>
        <taxon>Campylobacterales</taxon>
        <taxon>Helicobacteraceae</taxon>
        <taxon>Helicobacter</taxon>
    </lineage>
</organism>
<dbReference type="PANTHER" id="PTHR35177:SF2">
    <property type="entry name" value="HYDROGENASE MATURATION FACTOR HYBG"/>
    <property type="match status" value="1"/>
</dbReference>
<evidence type="ECO:0000313" key="4">
    <source>
        <dbReference type="Proteomes" id="UP001434737"/>
    </source>
</evidence>
<proteinExistence type="inferred from homology"/>
<dbReference type="PANTHER" id="PTHR35177">
    <property type="entry name" value="HYDROGENASE MATURATION FACTOR HYBG"/>
    <property type="match status" value="1"/>
</dbReference>
<evidence type="ECO:0000256" key="1">
    <source>
        <dbReference type="ARBA" id="ARBA00006018"/>
    </source>
</evidence>
<dbReference type="InterPro" id="IPR001109">
    <property type="entry name" value="Hydrogenase_HupF/HypC"/>
</dbReference>
<dbReference type="PRINTS" id="PR00445">
    <property type="entry name" value="HUPFHYPC"/>
</dbReference>
<dbReference type="InterPro" id="IPR019812">
    <property type="entry name" value="Hydgase_assmbl_chp_CS"/>
</dbReference>
<accession>A0ABZ3F574</accession>
<gene>
    <name evidence="3" type="ORF">V3I05_01040</name>
</gene>